<evidence type="ECO:0000256" key="2">
    <source>
        <dbReference type="ARBA" id="ARBA00004434"/>
    </source>
</evidence>
<dbReference type="Proteomes" id="UP000307173">
    <property type="component" value="Unassembled WGS sequence"/>
</dbReference>
<comment type="similarity">
    <text evidence="3 9">Belongs to the MICOS complex subunit Mic10 family.</text>
</comment>
<sequence>MVEDSAQLVNTSWDVALANGIVKTGLGLGGGIVASVLLFKRRAFPVWIGLGFGLGRSYAEADSVFREAGIRKIEA</sequence>
<dbReference type="InterPro" id="IPR007512">
    <property type="entry name" value="Mic10"/>
</dbReference>
<evidence type="ECO:0000313" key="10">
    <source>
        <dbReference type="EMBL" id="TID30186.1"/>
    </source>
</evidence>
<evidence type="ECO:0000256" key="3">
    <source>
        <dbReference type="ARBA" id="ARBA00006792"/>
    </source>
</evidence>
<comment type="caution">
    <text evidence="10">The sequence shown here is derived from an EMBL/GenBank/DDBJ whole genome shotgun (WGS) entry which is preliminary data.</text>
</comment>
<comment type="subunit">
    <text evidence="9">Component of the mitochondrial contact site and cristae organizing system (MICOS) complex.</text>
</comment>
<dbReference type="PANTHER" id="PTHR21304:SF0">
    <property type="entry name" value="MICOS COMPLEX SUBUNIT MIC10"/>
    <property type="match status" value="1"/>
</dbReference>
<evidence type="ECO:0000256" key="4">
    <source>
        <dbReference type="ARBA" id="ARBA00022692"/>
    </source>
</evidence>
<dbReference type="AlphaFoldDB" id="A0A4T0X438"/>
<keyword evidence="7 9" id="KW-0496">Mitochondrion</keyword>
<accession>A0A4T0X438</accession>
<keyword evidence="4 9" id="KW-0812">Transmembrane</keyword>
<gene>
    <name evidence="10" type="ORF">CANINC_001193</name>
</gene>
<evidence type="ECO:0000313" key="11">
    <source>
        <dbReference type="Proteomes" id="UP000307173"/>
    </source>
</evidence>
<evidence type="ECO:0000256" key="7">
    <source>
        <dbReference type="ARBA" id="ARBA00023128"/>
    </source>
</evidence>
<organism evidence="10 11">
    <name type="scientific">Pichia inconspicua</name>
    <dbReference type="NCBI Taxonomy" id="52247"/>
    <lineage>
        <taxon>Eukaryota</taxon>
        <taxon>Fungi</taxon>
        <taxon>Dikarya</taxon>
        <taxon>Ascomycota</taxon>
        <taxon>Saccharomycotina</taxon>
        <taxon>Pichiomycetes</taxon>
        <taxon>Pichiales</taxon>
        <taxon>Pichiaceae</taxon>
        <taxon>Pichia</taxon>
    </lineage>
</organism>
<reference evidence="10 11" key="1">
    <citation type="journal article" date="2019" name="Front. Genet.">
        <title>Whole-Genome Sequencing of the Opportunistic Yeast Pathogen Candida inconspicua Uncovers Its Hybrid Origin.</title>
        <authorList>
            <person name="Mixao V."/>
            <person name="Hansen A.P."/>
            <person name="Saus E."/>
            <person name="Boekhout T."/>
            <person name="Lass-Florl C."/>
            <person name="Gabaldon T."/>
        </authorList>
    </citation>
    <scope>NUCLEOTIDE SEQUENCE [LARGE SCALE GENOMIC DNA]</scope>
    <source>
        <strain evidence="10 11">CBS 180</strain>
    </source>
</reference>
<comment type="function">
    <text evidence="1 9">Component of the MICOS complex, a large protein complex of the mitochondrial inner membrane that plays crucial roles in the maintenance of crista junctions, inner membrane architecture, and formation of contact sites to the outer membrane.</text>
</comment>
<dbReference type="EMBL" id="SELW01000170">
    <property type="protein sequence ID" value="TID30186.1"/>
    <property type="molecule type" value="Genomic_DNA"/>
</dbReference>
<name>A0A4T0X438_9ASCO</name>
<dbReference type="GO" id="GO:0061617">
    <property type="term" value="C:MICOS complex"/>
    <property type="evidence" value="ECO:0007669"/>
    <property type="project" value="UniProtKB-UniRule"/>
</dbReference>
<feature type="transmembrane region" description="Helical" evidence="9">
    <location>
        <begin position="20"/>
        <end position="39"/>
    </location>
</feature>
<keyword evidence="11" id="KW-1185">Reference proteome</keyword>
<dbReference type="PANTHER" id="PTHR21304">
    <property type="entry name" value="MICOS COMPLEX SUBUNIT MIC10"/>
    <property type="match status" value="1"/>
</dbReference>
<evidence type="ECO:0000256" key="5">
    <source>
        <dbReference type="ARBA" id="ARBA00022792"/>
    </source>
</evidence>
<dbReference type="STRING" id="52247.A0A4T0X438"/>
<proteinExistence type="inferred from homology"/>
<comment type="subcellular location">
    <subcellularLocation>
        <location evidence="2 9">Mitochondrion inner membrane</location>
        <topology evidence="2 9">Single-pass membrane protein</topology>
    </subcellularLocation>
</comment>
<protein>
    <recommendedName>
        <fullName evidence="9">MICOS complex subunit MIC10</fullName>
    </recommendedName>
</protein>
<evidence type="ECO:0000256" key="8">
    <source>
        <dbReference type="ARBA" id="ARBA00023136"/>
    </source>
</evidence>
<evidence type="ECO:0000256" key="1">
    <source>
        <dbReference type="ARBA" id="ARBA00002689"/>
    </source>
</evidence>
<evidence type="ECO:0000256" key="9">
    <source>
        <dbReference type="RuleBase" id="RU363011"/>
    </source>
</evidence>
<dbReference type="Pfam" id="PF04418">
    <property type="entry name" value="DUF543"/>
    <property type="match status" value="1"/>
</dbReference>
<keyword evidence="5 9" id="KW-0999">Mitochondrion inner membrane</keyword>
<evidence type="ECO:0000256" key="6">
    <source>
        <dbReference type="ARBA" id="ARBA00022989"/>
    </source>
</evidence>
<dbReference type="OrthoDB" id="1916310at2759"/>
<keyword evidence="8 9" id="KW-0472">Membrane</keyword>
<keyword evidence="6 9" id="KW-1133">Transmembrane helix</keyword>